<dbReference type="EMBL" id="NBWZ01000001">
    <property type="protein sequence ID" value="RFA08277.1"/>
    <property type="molecule type" value="Genomic_DNA"/>
</dbReference>
<dbReference type="PANTHER" id="PTHR39186:SF1">
    <property type="entry name" value="DUF2071 DOMAIN-CONTAINING PROTEIN"/>
    <property type="match status" value="1"/>
</dbReference>
<dbReference type="Gene3D" id="2.40.400.10">
    <property type="entry name" value="Acetoacetate decarboxylase-like"/>
    <property type="match status" value="1"/>
</dbReference>
<dbReference type="OrthoDB" id="150993at2"/>
<organism evidence="1 2">
    <name type="scientific">Subtercola boreus</name>
    <dbReference type="NCBI Taxonomy" id="120213"/>
    <lineage>
        <taxon>Bacteria</taxon>
        <taxon>Bacillati</taxon>
        <taxon>Actinomycetota</taxon>
        <taxon>Actinomycetes</taxon>
        <taxon>Micrococcales</taxon>
        <taxon>Microbacteriaceae</taxon>
        <taxon>Subtercola</taxon>
    </lineage>
</organism>
<dbReference type="InterPro" id="IPR018644">
    <property type="entry name" value="DUF2071"/>
</dbReference>
<dbReference type="Proteomes" id="UP000256486">
    <property type="component" value="Unassembled WGS sequence"/>
</dbReference>
<sequence length="238" mass="26350">MSFSPHQIPKPILSQQWRNVTFLHWRISTADAASLMPPGVVPDEFDGSSWVGLVPFTLRNTRFGPSPAAPYVGTFHETNVRLYAKDAEGRPGVVFLSLEAERLAAVLGARVAFGIPYVWSHMRVRKTAGTLVYTSRRHTTPRGEVDSAVSVRPGARIEHPDALADFLTARWALFSRHLGQTLYMPNRHQPWALQEAELLDFSDTLLTRAGLPGVANRPPDSVLFSPGVDTVFGKPTRL</sequence>
<accession>A0A3E0VHD6</accession>
<gene>
    <name evidence="1" type="ORF">B7R54_02845</name>
</gene>
<dbReference type="SUPFAM" id="SSF160104">
    <property type="entry name" value="Acetoacetate decarboxylase-like"/>
    <property type="match status" value="1"/>
</dbReference>
<proteinExistence type="predicted"/>
<dbReference type="PANTHER" id="PTHR39186">
    <property type="entry name" value="DUF2071 FAMILY PROTEIN"/>
    <property type="match status" value="1"/>
</dbReference>
<dbReference type="InterPro" id="IPR023375">
    <property type="entry name" value="ADC_dom_sf"/>
</dbReference>
<dbReference type="RefSeq" id="WP_116413690.1">
    <property type="nucleotide sequence ID" value="NZ_NBWZ01000001.1"/>
</dbReference>
<comment type="caution">
    <text evidence="1">The sequence shown here is derived from an EMBL/GenBank/DDBJ whole genome shotgun (WGS) entry which is preliminary data.</text>
</comment>
<reference evidence="1 2" key="1">
    <citation type="submission" date="2017-04" db="EMBL/GenBank/DDBJ databases">
        <title>Comparative genome analysis of Subtercola boreus.</title>
        <authorList>
            <person name="Cho Y.-J."/>
            <person name="Cho A."/>
            <person name="Kim O.-S."/>
            <person name="Lee J.-I."/>
        </authorList>
    </citation>
    <scope>NUCLEOTIDE SEQUENCE [LARGE SCALE GENOMIC DNA]</scope>
    <source>
        <strain evidence="1 2">K300</strain>
    </source>
</reference>
<protein>
    <recommendedName>
        <fullName evidence="3">DUF2071 domain-containing protein</fullName>
    </recommendedName>
</protein>
<dbReference type="AlphaFoldDB" id="A0A3E0VHD6"/>
<keyword evidence="2" id="KW-1185">Reference proteome</keyword>
<evidence type="ECO:0000313" key="2">
    <source>
        <dbReference type="Proteomes" id="UP000256486"/>
    </source>
</evidence>
<dbReference type="Pfam" id="PF09844">
    <property type="entry name" value="DUF2071"/>
    <property type="match status" value="1"/>
</dbReference>
<name>A0A3E0VHD6_9MICO</name>
<evidence type="ECO:0008006" key="3">
    <source>
        <dbReference type="Google" id="ProtNLM"/>
    </source>
</evidence>
<evidence type="ECO:0000313" key="1">
    <source>
        <dbReference type="EMBL" id="RFA08277.1"/>
    </source>
</evidence>